<organism evidence="2 3">
    <name type="scientific">Pristionchus fissidentatus</name>
    <dbReference type="NCBI Taxonomy" id="1538716"/>
    <lineage>
        <taxon>Eukaryota</taxon>
        <taxon>Metazoa</taxon>
        <taxon>Ecdysozoa</taxon>
        <taxon>Nematoda</taxon>
        <taxon>Chromadorea</taxon>
        <taxon>Rhabditida</taxon>
        <taxon>Rhabditina</taxon>
        <taxon>Diplogasteromorpha</taxon>
        <taxon>Diplogasteroidea</taxon>
        <taxon>Neodiplogasteridae</taxon>
        <taxon>Pristionchus</taxon>
    </lineage>
</organism>
<comment type="caution">
    <text evidence="2">The sequence shown here is derived from an EMBL/GenBank/DDBJ whole genome shotgun (WGS) entry which is preliminary data.</text>
</comment>
<accession>A0AAV5WTB6</accession>
<feature type="non-terminal residue" evidence="2">
    <location>
        <position position="1"/>
    </location>
</feature>
<proteinExistence type="predicted"/>
<keyword evidence="3" id="KW-1185">Reference proteome</keyword>
<dbReference type="Proteomes" id="UP001432322">
    <property type="component" value="Unassembled WGS sequence"/>
</dbReference>
<feature type="coiled-coil region" evidence="1">
    <location>
        <begin position="23"/>
        <end position="50"/>
    </location>
</feature>
<gene>
    <name evidence="2" type="ORF">PFISCL1PPCAC_25548</name>
</gene>
<dbReference type="AlphaFoldDB" id="A0AAV5WTB6"/>
<protein>
    <submittedName>
        <fullName evidence="2">Uncharacterized protein</fullName>
    </submittedName>
</protein>
<evidence type="ECO:0000313" key="3">
    <source>
        <dbReference type="Proteomes" id="UP001432322"/>
    </source>
</evidence>
<reference evidence="2" key="1">
    <citation type="submission" date="2023-10" db="EMBL/GenBank/DDBJ databases">
        <title>Genome assembly of Pristionchus species.</title>
        <authorList>
            <person name="Yoshida K."/>
            <person name="Sommer R.J."/>
        </authorList>
    </citation>
    <scope>NUCLEOTIDE SEQUENCE</scope>
    <source>
        <strain evidence="2">RS5133</strain>
    </source>
</reference>
<feature type="non-terminal residue" evidence="2">
    <location>
        <position position="133"/>
    </location>
</feature>
<name>A0AAV5WTB6_9BILA</name>
<keyword evidence="1" id="KW-0175">Coiled coil</keyword>
<sequence>ITWVHFSGELVNLNGRALPFFFSTKTLNEMKKHEESVDELLKEMESLRVNSRADKETIVALRNELSSLIESHSNVKSRLESTEKENVENLKEMEKKMEELKKEEETLRASNSDLRSRFLAILAEKQKVESNLK</sequence>
<evidence type="ECO:0000256" key="1">
    <source>
        <dbReference type="SAM" id="Coils"/>
    </source>
</evidence>
<evidence type="ECO:0000313" key="2">
    <source>
        <dbReference type="EMBL" id="GMT34251.1"/>
    </source>
</evidence>
<feature type="coiled-coil region" evidence="1">
    <location>
        <begin position="76"/>
        <end position="117"/>
    </location>
</feature>
<dbReference type="EMBL" id="BTSY01000006">
    <property type="protein sequence ID" value="GMT34251.1"/>
    <property type="molecule type" value="Genomic_DNA"/>
</dbReference>